<feature type="binding site" evidence="7">
    <location>
        <position position="532"/>
    </location>
    <ligand>
        <name>Mg(2+)</name>
        <dbReference type="ChEBI" id="CHEBI:18420"/>
        <label>1</label>
    </ligand>
</feature>
<keyword evidence="5" id="KW-0378">Hydrolase</keyword>
<feature type="compositionally biased region" description="Low complexity" evidence="10">
    <location>
        <begin position="10"/>
        <end position="23"/>
    </location>
</feature>
<keyword evidence="9" id="KW-0227">DNA damage</keyword>
<evidence type="ECO:0000256" key="3">
    <source>
        <dbReference type="ARBA" id="ARBA00022723"/>
    </source>
</evidence>
<dbReference type="PANTHER" id="PTHR22748">
    <property type="entry name" value="AP ENDONUCLEASE"/>
    <property type="match status" value="1"/>
</dbReference>
<feature type="binding site" evidence="7">
    <location>
        <position position="368"/>
    </location>
    <ligand>
        <name>Mg(2+)</name>
        <dbReference type="ChEBI" id="CHEBI:18420"/>
        <label>1</label>
    </ligand>
</feature>
<dbReference type="GO" id="GO:0003677">
    <property type="term" value="F:DNA binding"/>
    <property type="evidence" value="ECO:0007669"/>
    <property type="project" value="InterPro"/>
</dbReference>
<dbReference type="GO" id="GO:0030246">
    <property type="term" value="F:carbohydrate binding"/>
    <property type="evidence" value="ECO:0007669"/>
    <property type="project" value="UniProtKB-KW"/>
</dbReference>
<dbReference type="GO" id="GO:0046872">
    <property type="term" value="F:metal ion binding"/>
    <property type="evidence" value="ECO:0007669"/>
    <property type="project" value="UniProtKB-KW"/>
</dbReference>
<feature type="region of interest" description="Disordered" evidence="10">
    <location>
        <begin position="1"/>
        <end position="34"/>
    </location>
</feature>
<evidence type="ECO:0000256" key="6">
    <source>
        <dbReference type="ARBA" id="ARBA00022842"/>
    </source>
</evidence>
<dbReference type="Pfam" id="PF02037">
    <property type="entry name" value="SAP"/>
    <property type="match status" value="1"/>
</dbReference>
<keyword evidence="9" id="KW-0234">DNA repair</keyword>
<protein>
    <recommendedName>
        <fullName evidence="9">DNA-(apurinic or apyrimidinic site) endonuclease</fullName>
        <ecNumber evidence="9">3.1.-.-</ecNumber>
    </recommendedName>
</protein>
<dbReference type="SUPFAM" id="SSF68906">
    <property type="entry name" value="SAP domain"/>
    <property type="match status" value="1"/>
</dbReference>
<dbReference type="InterPro" id="IPR005135">
    <property type="entry name" value="Endo/exonuclease/phosphatase"/>
</dbReference>
<dbReference type="GO" id="GO:0005634">
    <property type="term" value="C:nucleus"/>
    <property type="evidence" value="ECO:0007669"/>
    <property type="project" value="TreeGrafter"/>
</dbReference>
<dbReference type="SUPFAM" id="SSF56219">
    <property type="entry name" value="DNase I-like"/>
    <property type="match status" value="1"/>
</dbReference>
<dbReference type="Gene3D" id="3.60.10.10">
    <property type="entry name" value="Endonuclease/exonuclease/phosphatase"/>
    <property type="match status" value="2"/>
</dbReference>
<dbReference type="Gene3D" id="1.10.720.30">
    <property type="entry name" value="SAP domain"/>
    <property type="match status" value="1"/>
</dbReference>
<dbReference type="InterPro" id="IPR020848">
    <property type="entry name" value="AP_endonuclease_F1_CS"/>
</dbReference>
<dbReference type="PROSITE" id="PS51435">
    <property type="entry name" value="AP_NUCLEASE_F1_4"/>
    <property type="match status" value="1"/>
</dbReference>
<dbReference type="InterPro" id="IPR003034">
    <property type="entry name" value="SAP_dom"/>
</dbReference>
<dbReference type="GO" id="GO:0008081">
    <property type="term" value="F:phosphoric diester hydrolase activity"/>
    <property type="evidence" value="ECO:0007669"/>
    <property type="project" value="TreeGrafter"/>
</dbReference>
<comment type="cofactor">
    <cofactor evidence="1">
        <name>Mn(2+)</name>
        <dbReference type="ChEBI" id="CHEBI:29035"/>
    </cofactor>
</comment>
<dbReference type="InterPro" id="IPR020847">
    <property type="entry name" value="AP_endonuclease_F1_BS"/>
</dbReference>
<accession>A0AAV7GKD1</accession>
<keyword evidence="6 7" id="KW-0460">Magnesium</keyword>
<dbReference type="FunFam" id="3.60.10.10:FF:000041">
    <property type="entry name" value="DNA-(apurinic or apyrimidinic site) lyase"/>
    <property type="match status" value="1"/>
</dbReference>
<dbReference type="PROSITE" id="PS00728">
    <property type="entry name" value="AP_NUCLEASE_F1_3"/>
    <property type="match status" value="1"/>
</dbReference>
<keyword evidence="13" id="KW-1185">Reference proteome</keyword>
<evidence type="ECO:0000256" key="5">
    <source>
        <dbReference type="ARBA" id="ARBA00022801"/>
    </source>
</evidence>
<gene>
    <name evidence="12" type="ORF">IEQ34_009890</name>
</gene>
<feature type="domain" description="SAP" evidence="11">
    <location>
        <begin position="144"/>
        <end position="178"/>
    </location>
</feature>
<evidence type="ECO:0000256" key="4">
    <source>
        <dbReference type="ARBA" id="ARBA00022734"/>
    </source>
</evidence>
<dbReference type="GO" id="GO:0003906">
    <property type="term" value="F:DNA-(apurinic or apyrimidinic site) endonuclease activity"/>
    <property type="evidence" value="ECO:0007669"/>
    <property type="project" value="TreeGrafter"/>
</dbReference>
<dbReference type="InterPro" id="IPR036361">
    <property type="entry name" value="SAP_dom_sf"/>
</dbReference>
<evidence type="ECO:0000256" key="9">
    <source>
        <dbReference type="RuleBase" id="RU362131"/>
    </source>
</evidence>
<dbReference type="Pfam" id="PF03372">
    <property type="entry name" value="Exo_endo_phos"/>
    <property type="match status" value="1"/>
</dbReference>
<dbReference type="PROSITE" id="PS00307">
    <property type="entry name" value="LECTIN_LEGUME_BETA"/>
    <property type="match status" value="1"/>
</dbReference>
<keyword evidence="3 7" id="KW-0479">Metal-binding</keyword>
<reference evidence="12 13" key="1">
    <citation type="journal article" date="2021" name="Hortic Res">
        <title>Chromosome-scale assembly of the Dendrobium chrysotoxum genome enhances the understanding of orchid evolution.</title>
        <authorList>
            <person name="Zhang Y."/>
            <person name="Zhang G.Q."/>
            <person name="Zhang D."/>
            <person name="Liu X.D."/>
            <person name="Xu X.Y."/>
            <person name="Sun W.H."/>
            <person name="Yu X."/>
            <person name="Zhu X."/>
            <person name="Wang Z.W."/>
            <person name="Zhao X."/>
            <person name="Zhong W.Y."/>
            <person name="Chen H."/>
            <person name="Yin W.L."/>
            <person name="Huang T."/>
            <person name="Niu S.C."/>
            <person name="Liu Z.J."/>
        </authorList>
    </citation>
    <scope>NUCLEOTIDE SEQUENCE [LARGE SCALE GENOMIC DNA]</scope>
    <source>
        <strain evidence="12">Lindl</strain>
    </source>
</reference>
<dbReference type="CDD" id="cd09087">
    <property type="entry name" value="Ape1-like_AP-endo"/>
    <property type="match status" value="1"/>
</dbReference>
<organism evidence="12 13">
    <name type="scientific">Dendrobium chrysotoxum</name>
    <name type="common">Orchid</name>
    <dbReference type="NCBI Taxonomy" id="161865"/>
    <lineage>
        <taxon>Eukaryota</taxon>
        <taxon>Viridiplantae</taxon>
        <taxon>Streptophyta</taxon>
        <taxon>Embryophyta</taxon>
        <taxon>Tracheophyta</taxon>
        <taxon>Spermatophyta</taxon>
        <taxon>Magnoliopsida</taxon>
        <taxon>Liliopsida</taxon>
        <taxon>Asparagales</taxon>
        <taxon>Orchidaceae</taxon>
        <taxon>Epidendroideae</taxon>
        <taxon>Malaxideae</taxon>
        <taxon>Dendrobiinae</taxon>
        <taxon>Dendrobium</taxon>
    </lineage>
</organism>
<evidence type="ECO:0000256" key="7">
    <source>
        <dbReference type="PIRSR" id="PIRSR604808-2"/>
    </source>
</evidence>
<feature type="binding site" evidence="7">
    <location>
        <position position="337"/>
    </location>
    <ligand>
        <name>Mg(2+)</name>
        <dbReference type="ChEBI" id="CHEBI:18420"/>
        <label>1</label>
    </ligand>
</feature>
<sequence>MARAGERAGAGRASARVRVSAGAGEPGRGRGRVGKRAGAASALLAFADARGRAGRAGKTCGQALNRTALYFKKLRVEALAGLRLKSKGSEMRSSNLPMPASGWKKDKKMKISADCSEQSDKSIIKEHAVESVGIEETRSNLDKVDSMTVKELRTMARSFGISTRGTKQDLISSLKCLSFKGKTAISEGMERPSLASEKVALKTDAQNLGSEHFSQDQHAALDVIQNKQRGTKRRKQIVESTIAEGDTKYVLEHNELTINAEEVIGTGQSLSQKQASSTVQSYQKVSTQIGLAADTDEHWIVLAHKKPQKDWIPYNPRTMRPPSLNEDTNSTKLVSWNVNGLRALLKLKSFPTLQLAQHEDFDVLCLQETKLQASEYKSFFPLIRKLKFFSFRTTKTYLVQRYCLCGYYHDLVQQTYSREKDVDAIKKNLIDGYDNSFWTCSVSKLGYSGTAIISRKKPISVNYGLGILDHDTEGRIVTVEFDTFYLISGYVPNSGDGLRRLAYRIEQWDPSLSNYMKELEKAKPVILAGDLNCAHEEIDIYDPVGNRRSAGFTNEERESFQKNFLSRGFVDTFRRQHPGVVAYTYWGYRHGGRKTNKGWRLDYFLVSEIIADKVHDSYILPHVSGEATLWYWLLNLGGINVQAKLLLLRSSCTGTGT</sequence>
<dbReference type="PROSITE" id="PS50800">
    <property type="entry name" value="SAP"/>
    <property type="match status" value="1"/>
</dbReference>
<name>A0AAV7GKD1_DENCH</name>
<dbReference type="Proteomes" id="UP000775213">
    <property type="component" value="Unassembled WGS sequence"/>
</dbReference>
<dbReference type="PROSITE" id="PS00726">
    <property type="entry name" value="AP_NUCLEASE_F1_1"/>
    <property type="match status" value="1"/>
</dbReference>
<dbReference type="EC" id="3.1.-.-" evidence="9"/>
<comment type="caution">
    <text evidence="12">The sequence shown here is derived from an EMBL/GenBank/DDBJ whole genome shotgun (WGS) entry which is preliminary data.</text>
</comment>
<dbReference type="GO" id="GO:0008311">
    <property type="term" value="F:double-stranded DNA 3'-5' DNA exonuclease activity"/>
    <property type="evidence" value="ECO:0007669"/>
    <property type="project" value="TreeGrafter"/>
</dbReference>
<evidence type="ECO:0000256" key="8">
    <source>
        <dbReference type="PIRSR" id="PIRSR604808-3"/>
    </source>
</evidence>
<evidence type="ECO:0000256" key="2">
    <source>
        <dbReference type="ARBA" id="ARBA00007092"/>
    </source>
</evidence>
<feature type="site" description="Transition state stabilizer" evidence="8">
    <location>
        <position position="532"/>
    </location>
</feature>
<comment type="similarity">
    <text evidence="2 9">Belongs to the DNA repair enzymes AP/ExoA family.</text>
</comment>
<dbReference type="PANTHER" id="PTHR22748:SF6">
    <property type="entry name" value="DNA-(APURINIC OR APYRIMIDINIC SITE) ENDONUCLEASE"/>
    <property type="match status" value="1"/>
</dbReference>
<keyword evidence="7" id="KW-0464">Manganese</keyword>
<keyword evidence="4" id="KW-0430">Lectin</keyword>
<dbReference type="GO" id="GO:0006284">
    <property type="term" value="P:base-excision repair"/>
    <property type="evidence" value="ECO:0007669"/>
    <property type="project" value="TreeGrafter"/>
</dbReference>
<dbReference type="NCBIfam" id="TIGR00633">
    <property type="entry name" value="xth"/>
    <property type="match status" value="1"/>
</dbReference>
<evidence type="ECO:0000256" key="1">
    <source>
        <dbReference type="ARBA" id="ARBA00001936"/>
    </source>
</evidence>
<dbReference type="EMBL" id="JAGFBR010000009">
    <property type="protein sequence ID" value="KAH0462315.1"/>
    <property type="molecule type" value="Genomic_DNA"/>
</dbReference>
<comment type="cofactor">
    <cofactor evidence="7 9">
        <name>Mg(2+)</name>
        <dbReference type="ChEBI" id="CHEBI:18420"/>
    </cofactor>
    <cofactor evidence="7 9">
        <name>Mn(2+)</name>
        <dbReference type="ChEBI" id="CHEBI:29035"/>
    </cofactor>
    <text evidence="7 9">Probably binds two magnesium or manganese ions per subunit.</text>
</comment>
<dbReference type="InterPro" id="IPR019825">
    <property type="entry name" value="Lectin_legB_Mn/Ca_BS"/>
</dbReference>
<feature type="site" description="Important for catalytic activity" evidence="8">
    <location>
        <position position="602"/>
    </location>
</feature>
<proteinExistence type="inferred from homology"/>
<dbReference type="InterPro" id="IPR036691">
    <property type="entry name" value="Endo/exonu/phosph_ase_sf"/>
</dbReference>
<evidence type="ECO:0000259" key="11">
    <source>
        <dbReference type="PROSITE" id="PS50800"/>
    </source>
</evidence>
<dbReference type="NCBIfam" id="TIGR00195">
    <property type="entry name" value="exoDNase_III"/>
    <property type="match status" value="1"/>
</dbReference>
<feature type="binding site" evidence="7">
    <location>
        <position position="530"/>
    </location>
    <ligand>
        <name>Mg(2+)</name>
        <dbReference type="ChEBI" id="CHEBI:18420"/>
        <label>1</label>
    </ligand>
</feature>
<dbReference type="AlphaFoldDB" id="A0AAV7GKD1"/>
<evidence type="ECO:0000256" key="10">
    <source>
        <dbReference type="SAM" id="MobiDB-lite"/>
    </source>
</evidence>
<evidence type="ECO:0000313" key="12">
    <source>
        <dbReference type="EMBL" id="KAH0462315.1"/>
    </source>
</evidence>
<evidence type="ECO:0000313" key="13">
    <source>
        <dbReference type="Proteomes" id="UP000775213"/>
    </source>
</evidence>
<dbReference type="InterPro" id="IPR004808">
    <property type="entry name" value="AP_endonuc_1"/>
</dbReference>